<evidence type="ECO:0000313" key="2">
    <source>
        <dbReference type="EMBL" id="GFQ80748.1"/>
    </source>
</evidence>
<reference evidence="2" key="1">
    <citation type="submission" date="2020-07" db="EMBL/GenBank/DDBJ databases">
        <title>Multicomponent nature underlies the extraordinary mechanical properties of spider dragline silk.</title>
        <authorList>
            <person name="Kono N."/>
            <person name="Nakamura H."/>
            <person name="Mori M."/>
            <person name="Yoshida Y."/>
            <person name="Ohtoshi R."/>
            <person name="Malay A.D."/>
            <person name="Moran D.A.P."/>
            <person name="Tomita M."/>
            <person name="Numata K."/>
            <person name="Arakawa K."/>
        </authorList>
    </citation>
    <scope>NUCLEOTIDE SEQUENCE</scope>
</reference>
<evidence type="ECO:0000313" key="3">
    <source>
        <dbReference type="Proteomes" id="UP000887116"/>
    </source>
</evidence>
<feature type="compositionally biased region" description="Basic and acidic residues" evidence="1">
    <location>
        <begin position="23"/>
        <end position="59"/>
    </location>
</feature>
<dbReference type="AlphaFoldDB" id="A0A8X6KSF8"/>
<dbReference type="EMBL" id="BMAO01022270">
    <property type="protein sequence ID" value="GFQ80748.1"/>
    <property type="molecule type" value="Genomic_DNA"/>
</dbReference>
<accession>A0A8X6KSF8</accession>
<gene>
    <name evidence="2" type="ORF">TNCT_482251</name>
</gene>
<name>A0A8X6KSF8_TRICU</name>
<feature type="region of interest" description="Disordered" evidence="1">
    <location>
        <begin position="1"/>
        <end position="87"/>
    </location>
</feature>
<comment type="caution">
    <text evidence="2">The sequence shown here is derived from an EMBL/GenBank/DDBJ whole genome shotgun (WGS) entry which is preliminary data.</text>
</comment>
<keyword evidence="3" id="KW-1185">Reference proteome</keyword>
<protein>
    <submittedName>
        <fullName evidence="2">Uncharacterized protein</fullName>
    </submittedName>
</protein>
<sequence length="87" mass="10594">MGKTETLTQRKRLEKRKLKRKEKLATESDDAKCQRLSKRRDQDNSETHTRRQLKLDMAKQRMQRLRPAESHRKNTTHELQKFVNTYQ</sequence>
<organism evidence="2 3">
    <name type="scientific">Trichonephila clavata</name>
    <name type="common">Joro spider</name>
    <name type="synonym">Nephila clavata</name>
    <dbReference type="NCBI Taxonomy" id="2740835"/>
    <lineage>
        <taxon>Eukaryota</taxon>
        <taxon>Metazoa</taxon>
        <taxon>Ecdysozoa</taxon>
        <taxon>Arthropoda</taxon>
        <taxon>Chelicerata</taxon>
        <taxon>Arachnida</taxon>
        <taxon>Araneae</taxon>
        <taxon>Araneomorphae</taxon>
        <taxon>Entelegynae</taxon>
        <taxon>Araneoidea</taxon>
        <taxon>Nephilidae</taxon>
        <taxon>Trichonephila</taxon>
    </lineage>
</organism>
<proteinExistence type="predicted"/>
<feature type="compositionally biased region" description="Basic residues" evidence="1">
    <location>
        <begin position="9"/>
        <end position="22"/>
    </location>
</feature>
<feature type="compositionally biased region" description="Basic and acidic residues" evidence="1">
    <location>
        <begin position="66"/>
        <end position="80"/>
    </location>
</feature>
<dbReference type="OrthoDB" id="8347216at2759"/>
<dbReference type="Proteomes" id="UP000887116">
    <property type="component" value="Unassembled WGS sequence"/>
</dbReference>
<evidence type="ECO:0000256" key="1">
    <source>
        <dbReference type="SAM" id="MobiDB-lite"/>
    </source>
</evidence>